<reference evidence="2" key="1">
    <citation type="journal article" date="2023" name="Mol. Phylogenet. Evol.">
        <title>Genome-scale phylogeny and comparative genomics of the fungal order Sordariales.</title>
        <authorList>
            <person name="Hensen N."/>
            <person name="Bonometti L."/>
            <person name="Westerberg I."/>
            <person name="Brannstrom I.O."/>
            <person name="Guillou S."/>
            <person name="Cros-Aarteil S."/>
            <person name="Calhoun S."/>
            <person name="Haridas S."/>
            <person name="Kuo A."/>
            <person name="Mondo S."/>
            <person name="Pangilinan J."/>
            <person name="Riley R."/>
            <person name="LaButti K."/>
            <person name="Andreopoulos B."/>
            <person name="Lipzen A."/>
            <person name="Chen C."/>
            <person name="Yan M."/>
            <person name="Daum C."/>
            <person name="Ng V."/>
            <person name="Clum A."/>
            <person name="Steindorff A."/>
            <person name="Ohm R.A."/>
            <person name="Martin F."/>
            <person name="Silar P."/>
            <person name="Natvig D.O."/>
            <person name="Lalanne C."/>
            <person name="Gautier V."/>
            <person name="Ament-Velasquez S.L."/>
            <person name="Kruys A."/>
            <person name="Hutchinson M.I."/>
            <person name="Powell A.J."/>
            <person name="Barry K."/>
            <person name="Miller A.N."/>
            <person name="Grigoriev I.V."/>
            <person name="Debuchy R."/>
            <person name="Gladieux P."/>
            <person name="Hiltunen Thoren M."/>
            <person name="Johannesson H."/>
        </authorList>
    </citation>
    <scope>NUCLEOTIDE SEQUENCE</scope>
    <source>
        <strain evidence="2">CBS 955.72</strain>
    </source>
</reference>
<feature type="compositionally biased region" description="Basic and acidic residues" evidence="1">
    <location>
        <begin position="600"/>
        <end position="620"/>
    </location>
</feature>
<sequence>MEGVVDVVEGAANGSGLSATPTPTAIVTAPATATTPASPALQLIILGSGGGPIENNVTAFLVRSLAKGWGRSSIVAVDAGVHLSAILRILEETQPPRLGETEELSLPYTLKSGPFAGLEVPYATPTANATHIYHTLIDTYLFTHPHLDHIAGFVINTAGLTGSRPKRIAGLPSTITALKMHVFNNVIWPNLSDENNGVGLITYTRLLDGGSPALGEGEGRGYLEISDGLAVKTWGVSHGHCIERHSHRGSASSSLRASFDASSMAGSIAGLGMPSNSGMSGGNMLSPRGSSHYTGHNPSQQQQPHQQHQHQQQEQRRGSLTGSSAIGGQPSGAAGGAGGMMHPSMGFNETACVYDSSAYFIRDVATGREVLIFGDVEPDSISLSPRNLTVWREAAPKIATGKLAAVVIECSYDNSQPDDRLFGHLAPRFIAEEMGVLAAEVALVHEKERTTSNTSAVTPGKLERTNSEFSGYSSGGETKLKRKRDGLDDGIPGRRKNSSTTTSPMTQIRPTSNPMTRAPSSHLLPASVAGEDSPVSPKTAKPPHRADTGPSNLSDDGRHTIDSPSLATPTAELSLHDIDSPVVASQFCIPVPLDCSTDVAGHEANRDEGEQGEHEEERGPKGKPLNGLKVVIIHVKDKLNDGPPVGDVILQQLEEYEREAGLGVEYIISRRGQELYF</sequence>
<dbReference type="GO" id="GO:0004115">
    <property type="term" value="F:3',5'-cyclic-AMP phosphodiesterase activity"/>
    <property type="evidence" value="ECO:0007669"/>
    <property type="project" value="InterPro"/>
</dbReference>
<evidence type="ECO:0000313" key="2">
    <source>
        <dbReference type="EMBL" id="KAK3357760.1"/>
    </source>
</evidence>
<keyword evidence="3" id="KW-1185">Reference proteome</keyword>
<accession>A0AAJ0MGF8</accession>
<dbReference type="PANTHER" id="PTHR28283:SF1">
    <property type="entry name" value="3',5'-CYCLIC-NUCLEOTIDE PHOSPHODIESTERASE 1"/>
    <property type="match status" value="1"/>
</dbReference>
<dbReference type="Pfam" id="PF02112">
    <property type="entry name" value="PDEase_II"/>
    <property type="match status" value="2"/>
</dbReference>
<dbReference type="PANTHER" id="PTHR28283">
    <property type="entry name" value="3',5'-CYCLIC-NUCLEOTIDE PHOSPHODIESTERASE 1"/>
    <property type="match status" value="1"/>
</dbReference>
<dbReference type="EMBL" id="JAUIQD010000003">
    <property type="protein sequence ID" value="KAK3357760.1"/>
    <property type="molecule type" value="Genomic_DNA"/>
</dbReference>
<feature type="compositionally biased region" description="Polar residues" evidence="1">
    <location>
        <begin position="467"/>
        <end position="476"/>
    </location>
</feature>
<feature type="compositionally biased region" description="Low complexity" evidence="1">
    <location>
        <begin position="300"/>
        <end position="310"/>
    </location>
</feature>
<evidence type="ECO:0000256" key="1">
    <source>
        <dbReference type="SAM" id="MobiDB-lite"/>
    </source>
</evidence>
<proteinExistence type="predicted"/>
<feature type="compositionally biased region" description="Low complexity" evidence="1">
    <location>
        <begin position="272"/>
        <end position="287"/>
    </location>
</feature>
<name>A0AAJ0MGF8_9PEZI</name>
<feature type="region of interest" description="Disordered" evidence="1">
    <location>
        <begin position="448"/>
        <end position="566"/>
    </location>
</feature>
<evidence type="ECO:0000313" key="3">
    <source>
        <dbReference type="Proteomes" id="UP001275084"/>
    </source>
</evidence>
<dbReference type="AlphaFoldDB" id="A0AAJ0MGF8"/>
<feature type="compositionally biased region" description="Polar residues" evidence="1">
    <location>
        <begin position="498"/>
        <end position="519"/>
    </location>
</feature>
<comment type="caution">
    <text evidence="2">The sequence shown here is derived from an EMBL/GenBank/DDBJ whole genome shotgun (WGS) entry which is preliminary data.</text>
</comment>
<gene>
    <name evidence="2" type="ORF">B0T25DRAFT_453286</name>
</gene>
<organism evidence="2 3">
    <name type="scientific">Lasiosphaeria hispida</name>
    <dbReference type="NCBI Taxonomy" id="260671"/>
    <lineage>
        <taxon>Eukaryota</taxon>
        <taxon>Fungi</taxon>
        <taxon>Dikarya</taxon>
        <taxon>Ascomycota</taxon>
        <taxon>Pezizomycotina</taxon>
        <taxon>Sordariomycetes</taxon>
        <taxon>Sordariomycetidae</taxon>
        <taxon>Sordariales</taxon>
        <taxon>Lasiosphaeriaceae</taxon>
        <taxon>Lasiosphaeria</taxon>
    </lineage>
</organism>
<dbReference type="InterPro" id="IPR000396">
    <property type="entry name" value="Pdiesterase2"/>
</dbReference>
<dbReference type="GO" id="GO:0047555">
    <property type="term" value="F:3',5'-cyclic-GMP phosphodiesterase activity"/>
    <property type="evidence" value="ECO:0007669"/>
    <property type="project" value="TreeGrafter"/>
</dbReference>
<feature type="region of interest" description="Disordered" evidence="1">
    <location>
        <begin position="599"/>
        <end position="624"/>
    </location>
</feature>
<dbReference type="CDD" id="cd07735">
    <property type="entry name" value="class_II_PDE_MBL-fold"/>
    <property type="match status" value="1"/>
</dbReference>
<reference evidence="2" key="2">
    <citation type="submission" date="2023-06" db="EMBL/GenBank/DDBJ databases">
        <authorList>
            <consortium name="Lawrence Berkeley National Laboratory"/>
            <person name="Haridas S."/>
            <person name="Hensen N."/>
            <person name="Bonometti L."/>
            <person name="Westerberg I."/>
            <person name="Brannstrom I.O."/>
            <person name="Guillou S."/>
            <person name="Cros-Aarteil S."/>
            <person name="Calhoun S."/>
            <person name="Kuo A."/>
            <person name="Mondo S."/>
            <person name="Pangilinan J."/>
            <person name="Riley R."/>
            <person name="Labutti K."/>
            <person name="Andreopoulos B."/>
            <person name="Lipzen A."/>
            <person name="Chen C."/>
            <person name="Yanf M."/>
            <person name="Daum C."/>
            <person name="Ng V."/>
            <person name="Clum A."/>
            <person name="Steindorff A."/>
            <person name="Ohm R."/>
            <person name="Martin F."/>
            <person name="Silar P."/>
            <person name="Natvig D."/>
            <person name="Lalanne C."/>
            <person name="Gautier V."/>
            <person name="Ament-Velasquez S.L."/>
            <person name="Kruys A."/>
            <person name="Hutchinson M.I."/>
            <person name="Powell A.J."/>
            <person name="Barry K."/>
            <person name="Miller A.N."/>
            <person name="Grigoriev I.V."/>
            <person name="Debuchy R."/>
            <person name="Gladieux P."/>
            <person name="Thoren M.H."/>
            <person name="Johannesson H."/>
        </authorList>
    </citation>
    <scope>NUCLEOTIDE SEQUENCE</scope>
    <source>
        <strain evidence="2">CBS 955.72</strain>
    </source>
</reference>
<protein>
    <submittedName>
        <fullName evidence="2">Low-affinity cAMP phosphodiesterase</fullName>
    </submittedName>
</protein>
<dbReference type="GO" id="GO:1902660">
    <property type="term" value="P:negative regulation of glucose mediated signaling pathway"/>
    <property type="evidence" value="ECO:0007669"/>
    <property type="project" value="TreeGrafter"/>
</dbReference>
<dbReference type="GO" id="GO:0006198">
    <property type="term" value="P:cAMP catabolic process"/>
    <property type="evidence" value="ECO:0007669"/>
    <property type="project" value="InterPro"/>
</dbReference>
<dbReference type="Proteomes" id="UP001275084">
    <property type="component" value="Unassembled WGS sequence"/>
</dbReference>
<feature type="compositionally biased region" description="Polar residues" evidence="1">
    <location>
        <begin position="288"/>
        <end position="299"/>
    </location>
</feature>
<dbReference type="PRINTS" id="PR00388">
    <property type="entry name" value="PDIESTERASE2"/>
</dbReference>
<feature type="region of interest" description="Disordered" evidence="1">
    <location>
        <begin position="272"/>
        <end position="337"/>
    </location>
</feature>